<protein>
    <submittedName>
        <fullName evidence="2">Uncharacterized protein</fullName>
    </submittedName>
</protein>
<gene>
    <name evidence="2" type="ORF">GCM10014715_48540</name>
</gene>
<evidence type="ECO:0000313" key="2">
    <source>
        <dbReference type="EMBL" id="GHE86433.1"/>
    </source>
</evidence>
<dbReference type="Proteomes" id="UP000641386">
    <property type="component" value="Unassembled WGS sequence"/>
</dbReference>
<proteinExistence type="predicted"/>
<evidence type="ECO:0000313" key="3">
    <source>
        <dbReference type="Proteomes" id="UP000641386"/>
    </source>
</evidence>
<keyword evidence="3" id="KW-1185">Reference proteome</keyword>
<feature type="compositionally biased region" description="Polar residues" evidence="1">
    <location>
        <begin position="88"/>
        <end position="98"/>
    </location>
</feature>
<comment type="caution">
    <text evidence="2">The sequence shown here is derived from an EMBL/GenBank/DDBJ whole genome shotgun (WGS) entry which is preliminary data.</text>
</comment>
<feature type="region of interest" description="Disordered" evidence="1">
    <location>
        <begin position="53"/>
        <end position="98"/>
    </location>
</feature>
<organism evidence="2 3">
    <name type="scientific">Streptomyces spiralis</name>
    <dbReference type="NCBI Taxonomy" id="66376"/>
    <lineage>
        <taxon>Bacteria</taxon>
        <taxon>Bacillati</taxon>
        <taxon>Actinomycetota</taxon>
        <taxon>Actinomycetes</taxon>
        <taxon>Kitasatosporales</taxon>
        <taxon>Streptomycetaceae</taxon>
        <taxon>Streptomyces</taxon>
    </lineage>
</organism>
<dbReference type="EMBL" id="BNBC01000024">
    <property type="protein sequence ID" value="GHE86433.1"/>
    <property type="molecule type" value="Genomic_DNA"/>
</dbReference>
<name>A0A919A4V2_9ACTN</name>
<dbReference type="AlphaFoldDB" id="A0A919A4V2"/>
<reference evidence="2" key="1">
    <citation type="journal article" date="2014" name="Int. J. Syst. Evol. Microbiol.">
        <title>Complete genome sequence of Corynebacterium casei LMG S-19264T (=DSM 44701T), isolated from a smear-ripened cheese.</title>
        <authorList>
            <consortium name="US DOE Joint Genome Institute (JGI-PGF)"/>
            <person name="Walter F."/>
            <person name="Albersmeier A."/>
            <person name="Kalinowski J."/>
            <person name="Ruckert C."/>
        </authorList>
    </citation>
    <scope>NUCLEOTIDE SEQUENCE</scope>
    <source>
        <strain evidence="2">JCM 3302</strain>
    </source>
</reference>
<evidence type="ECO:0000256" key="1">
    <source>
        <dbReference type="SAM" id="MobiDB-lite"/>
    </source>
</evidence>
<reference evidence="2" key="2">
    <citation type="submission" date="2020-09" db="EMBL/GenBank/DDBJ databases">
        <authorList>
            <person name="Sun Q."/>
            <person name="Ohkuma M."/>
        </authorList>
    </citation>
    <scope>NUCLEOTIDE SEQUENCE</scope>
    <source>
        <strain evidence="2">JCM 3302</strain>
    </source>
</reference>
<accession>A0A919A4V2</accession>
<sequence length="98" mass="10479">MRPTVRRHRGLFLFAHGGSSMPVHSTRTRTRTRTRPLAATALLLTAAAALTGCHDGQGVRDEGPSSVSRSLERPCAQPAPATPDRQAQRSFCATSVAQ</sequence>